<keyword evidence="4 8" id="KW-0812">Transmembrane</keyword>
<name>A0A6A6BJE9_9PEZI</name>
<evidence type="ECO:0000256" key="7">
    <source>
        <dbReference type="SAM" id="MobiDB-lite"/>
    </source>
</evidence>
<proteinExistence type="inferred from homology"/>
<accession>A0A6A6BJE9</accession>
<evidence type="ECO:0000256" key="6">
    <source>
        <dbReference type="ARBA" id="ARBA00023136"/>
    </source>
</evidence>
<comment type="subcellular location">
    <subcellularLocation>
        <location evidence="1">Membrane</location>
        <topology evidence="1">Multi-pass membrane protein</topology>
    </subcellularLocation>
</comment>
<dbReference type="Pfam" id="PF01733">
    <property type="entry name" value="Nucleoside_tran"/>
    <property type="match status" value="1"/>
</dbReference>
<dbReference type="GO" id="GO:0034257">
    <property type="term" value="F:nicotinamide riboside transmembrane transporter activity"/>
    <property type="evidence" value="ECO:0007669"/>
    <property type="project" value="TreeGrafter"/>
</dbReference>
<dbReference type="GO" id="GO:0015205">
    <property type="term" value="F:nucleobase transmembrane transporter activity"/>
    <property type="evidence" value="ECO:0007669"/>
    <property type="project" value="TreeGrafter"/>
</dbReference>
<evidence type="ECO:0000256" key="3">
    <source>
        <dbReference type="ARBA" id="ARBA00022448"/>
    </source>
</evidence>
<dbReference type="PANTHER" id="PTHR10332">
    <property type="entry name" value="EQUILIBRATIVE NUCLEOSIDE TRANSPORTER"/>
    <property type="match status" value="1"/>
</dbReference>
<comment type="similarity">
    <text evidence="2">Belongs to the SLC29A/ENT transporter (TC 2.A.57) family.</text>
</comment>
<organism evidence="9 10">
    <name type="scientific">Aplosporella prunicola CBS 121167</name>
    <dbReference type="NCBI Taxonomy" id="1176127"/>
    <lineage>
        <taxon>Eukaryota</taxon>
        <taxon>Fungi</taxon>
        <taxon>Dikarya</taxon>
        <taxon>Ascomycota</taxon>
        <taxon>Pezizomycotina</taxon>
        <taxon>Dothideomycetes</taxon>
        <taxon>Dothideomycetes incertae sedis</taxon>
        <taxon>Botryosphaeriales</taxon>
        <taxon>Aplosporellaceae</taxon>
        <taxon>Aplosporella</taxon>
    </lineage>
</organism>
<dbReference type="SUPFAM" id="SSF103473">
    <property type="entry name" value="MFS general substrate transporter"/>
    <property type="match status" value="1"/>
</dbReference>
<dbReference type="RefSeq" id="XP_033400002.1">
    <property type="nucleotide sequence ID" value="XM_033544781.1"/>
</dbReference>
<feature type="transmembrane region" description="Helical" evidence="8">
    <location>
        <begin position="433"/>
        <end position="457"/>
    </location>
</feature>
<feature type="transmembrane region" description="Helical" evidence="8">
    <location>
        <begin position="43"/>
        <end position="62"/>
    </location>
</feature>
<dbReference type="InterPro" id="IPR036259">
    <property type="entry name" value="MFS_trans_sf"/>
</dbReference>
<feature type="transmembrane region" description="Helical" evidence="8">
    <location>
        <begin position="118"/>
        <end position="140"/>
    </location>
</feature>
<dbReference type="PRINTS" id="PR01130">
    <property type="entry name" value="DERENTRNSPRT"/>
</dbReference>
<keyword evidence="5 8" id="KW-1133">Transmembrane helix</keyword>
<dbReference type="InterPro" id="IPR002259">
    <property type="entry name" value="Eqnu_transpt"/>
</dbReference>
<feature type="transmembrane region" description="Helical" evidence="8">
    <location>
        <begin position="364"/>
        <end position="384"/>
    </location>
</feature>
<feature type="transmembrane region" description="Helical" evidence="8">
    <location>
        <begin position="396"/>
        <end position="421"/>
    </location>
</feature>
<feature type="transmembrane region" description="Helical" evidence="8">
    <location>
        <begin position="289"/>
        <end position="309"/>
    </location>
</feature>
<feature type="transmembrane region" description="Helical" evidence="8">
    <location>
        <begin position="185"/>
        <end position="205"/>
    </location>
</feature>
<dbReference type="GO" id="GO:0000329">
    <property type="term" value="C:fungal-type vacuole membrane"/>
    <property type="evidence" value="ECO:0007669"/>
    <property type="project" value="TreeGrafter"/>
</dbReference>
<evidence type="ECO:0008006" key="11">
    <source>
        <dbReference type="Google" id="ProtNLM"/>
    </source>
</evidence>
<dbReference type="PIRSF" id="PIRSF016379">
    <property type="entry name" value="ENT"/>
    <property type="match status" value="1"/>
</dbReference>
<dbReference type="GO" id="GO:0005886">
    <property type="term" value="C:plasma membrane"/>
    <property type="evidence" value="ECO:0007669"/>
    <property type="project" value="TreeGrafter"/>
</dbReference>
<dbReference type="GeneID" id="54302277"/>
<feature type="compositionally biased region" description="Basic and acidic residues" evidence="7">
    <location>
        <begin position="18"/>
        <end position="27"/>
    </location>
</feature>
<feature type="region of interest" description="Disordered" evidence="7">
    <location>
        <begin position="1"/>
        <end position="37"/>
    </location>
</feature>
<evidence type="ECO:0000256" key="2">
    <source>
        <dbReference type="ARBA" id="ARBA00007965"/>
    </source>
</evidence>
<dbReference type="AlphaFoldDB" id="A0A6A6BJE9"/>
<dbReference type="OrthoDB" id="46396at2759"/>
<evidence type="ECO:0000256" key="5">
    <source>
        <dbReference type="ARBA" id="ARBA00022989"/>
    </source>
</evidence>
<protein>
    <recommendedName>
        <fullName evidence="11">Nucleoside transporter</fullName>
    </recommendedName>
</protein>
<evidence type="ECO:0000256" key="1">
    <source>
        <dbReference type="ARBA" id="ARBA00004141"/>
    </source>
</evidence>
<keyword evidence="10" id="KW-1185">Reference proteome</keyword>
<feature type="transmembrane region" description="Helical" evidence="8">
    <location>
        <begin position="225"/>
        <end position="245"/>
    </location>
</feature>
<evidence type="ECO:0000313" key="10">
    <source>
        <dbReference type="Proteomes" id="UP000799438"/>
    </source>
</evidence>
<dbReference type="EMBL" id="ML995480">
    <property type="protein sequence ID" value="KAF2144290.1"/>
    <property type="molecule type" value="Genomic_DNA"/>
</dbReference>
<sequence length="458" mass="50262">MDRIRELLQGQQQQPYEPLERGDRFREDDEQTEQEEGMDKPPFVWFDYIVFFLLGVAMLWAWNMFLAAGPYFQHRFSSNETILHNFQSAELTISTVVNLGAMLVLAEMQARANYPKRIIASLGVLVVTFSLLAISTKHFLSVSAGAYFVFMMLMVGAASFGTALCQNGVFAYVTGFGREEYTQAIMTGQGLAGVLPCIFQIVSALDLPANEDEVAREEPNDAFRYFILATLISLSALAAYLLLLFRYRAHPLHKTSAGSVDDLQNSQHSLLSGSVPRAPVPLLTLLRKLFWLATAVFLTFAVTMIYPIFTQEIQSVRSGTADTPRLLQPDAFIPLAFLFWNAGDLLGRILPAVPALSLTSHPRAVFALAAARIVFLPLYLLCNVKGRGAVLASDAVYLVLVQLLFGLSNGFVGSTCMMGAVEYVGEDEREAAGGFMGLCLVSGLTAGSLLSFVVSWAL</sequence>
<evidence type="ECO:0000256" key="8">
    <source>
        <dbReference type="SAM" id="Phobius"/>
    </source>
</evidence>
<keyword evidence="6 8" id="KW-0472">Membrane</keyword>
<evidence type="ECO:0000256" key="4">
    <source>
        <dbReference type="ARBA" id="ARBA00022692"/>
    </source>
</evidence>
<feature type="transmembrane region" description="Helical" evidence="8">
    <location>
        <begin position="82"/>
        <end position="106"/>
    </location>
</feature>
<reference evidence="9" key="1">
    <citation type="journal article" date="2020" name="Stud. Mycol.">
        <title>101 Dothideomycetes genomes: a test case for predicting lifestyles and emergence of pathogens.</title>
        <authorList>
            <person name="Haridas S."/>
            <person name="Albert R."/>
            <person name="Binder M."/>
            <person name="Bloem J."/>
            <person name="Labutti K."/>
            <person name="Salamov A."/>
            <person name="Andreopoulos B."/>
            <person name="Baker S."/>
            <person name="Barry K."/>
            <person name="Bills G."/>
            <person name="Bluhm B."/>
            <person name="Cannon C."/>
            <person name="Castanera R."/>
            <person name="Culley D."/>
            <person name="Daum C."/>
            <person name="Ezra D."/>
            <person name="Gonzalez J."/>
            <person name="Henrissat B."/>
            <person name="Kuo A."/>
            <person name="Liang C."/>
            <person name="Lipzen A."/>
            <person name="Lutzoni F."/>
            <person name="Magnuson J."/>
            <person name="Mondo S."/>
            <person name="Nolan M."/>
            <person name="Ohm R."/>
            <person name="Pangilinan J."/>
            <person name="Park H.-J."/>
            <person name="Ramirez L."/>
            <person name="Alfaro M."/>
            <person name="Sun H."/>
            <person name="Tritt A."/>
            <person name="Yoshinaga Y."/>
            <person name="Zwiers L.-H."/>
            <person name="Turgeon B."/>
            <person name="Goodwin S."/>
            <person name="Spatafora J."/>
            <person name="Crous P."/>
            <person name="Grigoriev I."/>
        </authorList>
    </citation>
    <scope>NUCLEOTIDE SEQUENCE</scope>
    <source>
        <strain evidence="9">CBS 121167</strain>
    </source>
</reference>
<keyword evidence="3" id="KW-0813">Transport</keyword>
<dbReference type="PANTHER" id="PTHR10332:SF88">
    <property type="entry name" value="EQUILIBRATIVE NUCLEOSIDE TRANSPORTER 1, ISOFORM A"/>
    <property type="match status" value="1"/>
</dbReference>
<gene>
    <name evidence="9" type="ORF">K452DRAFT_325483</name>
</gene>
<dbReference type="Proteomes" id="UP000799438">
    <property type="component" value="Unassembled WGS sequence"/>
</dbReference>
<feature type="transmembrane region" description="Helical" evidence="8">
    <location>
        <begin position="146"/>
        <end position="173"/>
    </location>
</feature>
<evidence type="ECO:0000313" key="9">
    <source>
        <dbReference type="EMBL" id="KAF2144290.1"/>
    </source>
</evidence>